<dbReference type="PANTHER" id="PTHR21576">
    <property type="entry name" value="UNCHARACTERIZED NODULIN-LIKE PROTEIN"/>
    <property type="match status" value="1"/>
</dbReference>
<feature type="transmembrane region" description="Helical" evidence="6">
    <location>
        <begin position="495"/>
        <end position="519"/>
    </location>
</feature>
<reference evidence="8" key="3">
    <citation type="journal article" date="2017" name="Nature">
        <title>Genome sequence of the progenitor of the wheat D genome Aegilops tauschii.</title>
        <authorList>
            <person name="Luo M.C."/>
            <person name="Gu Y.Q."/>
            <person name="Puiu D."/>
            <person name="Wang H."/>
            <person name="Twardziok S.O."/>
            <person name="Deal K.R."/>
            <person name="Huo N."/>
            <person name="Zhu T."/>
            <person name="Wang L."/>
            <person name="Wang Y."/>
            <person name="McGuire P.E."/>
            <person name="Liu S."/>
            <person name="Long H."/>
            <person name="Ramasamy R.K."/>
            <person name="Rodriguez J.C."/>
            <person name="Van S.L."/>
            <person name="Yuan L."/>
            <person name="Wang Z."/>
            <person name="Xia Z."/>
            <person name="Xiao L."/>
            <person name="Anderson O.D."/>
            <person name="Ouyang S."/>
            <person name="Liang Y."/>
            <person name="Zimin A.V."/>
            <person name="Pertea G."/>
            <person name="Qi P."/>
            <person name="Bennetzen J.L."/>
            <person name="Dai X."/>
            <person name="Dawson M.W."/>
            <person name="Muller H.G."/>
            <person name="Kugler K."/>
            <person name="Rivarola-Duarte L."/>
            <person name="Spannagl M."/>
            <person name="Mayer K.F.X."/>
            <person name="Lu F.H."/>
            <person name="Bevan M.W."/>
            <person name="Leroy P."/>
            <person name="Li P."/>
            <person name="You F.M."/>
            <person name="Sun Q."/>
            <person name="Liu Z."/>
            <person name="Lyons E."/>
            <person name="Wicker T."/>
            <person name="Salzberg S.L."/>
            <person name="Devos K.M."/>
            <person name="Dvorak J."/>
        </authorList>
    </citation>
    <scope>NUCLEOTIDE SEQUENCE [LARGE SCALE GENOMIC DNA]</scope>
    <source>
        <strain evidence="8">cv. AL8/78</strain>
    </source>
</reference>
<dbReference type="Pfam" id="PF23262">
    <property type="entry name" value="NFD4_C"/>
    <property type="match status" value="1"/>
</dbReference>
<evidence type="ECO:0000256" key="1">
    <source>
        <dbReference type="ARBA" id="ARBA00004141"/>
    </source>
</evidence>
<feature type="transmembrane region" description="Helical" evidence="6">
    <location>
        <begin position="437"/>
        <end position="455"/>
    </location>
</feature>
<feature type="transmembrane region" description="Helical" evidence="6">
    <location>
        <begin position="367"/>
        <end position="385"/>
    </location>
</feature>
<protein>
    <recommendedName>
        <fullName evidence="7">NFD4 C-terminal domain-containing protein</fullName>
    </recommendedName>
</protein>
<dbReference type="GO" id="GO:0016020">
    <property type="term" value="C:membrane"/>
    <property type="evidence" value="ECO:0007669"/>
    <property type="project" value="UniProtKB-SubCell"/>
</dbReference>
<dbReference type="FunFam" id="1.20.1250.20:FF:000446">
    <property type="entry name" value="Nodulin family protein"/>
    <property type="match status" value="1"/>
</dbReference>
<dbReference type="AlphaFoldDB" id="A0A453M3Z4"/>
<reference evidence="9" key="2">
    <citation type="journal article" date="2017" name="Nat. Plants">
        <title>The Aegilops tauschii genome reveals multiple impacts of transposons.</title>
        <authorList>
            <person name="Zhao G."/>
            <person name="Zou C."/>
            <person name="Li K."/>
            <person name="Wang K."/>
            <person name="Li T."/>
            <person name="Gao L."/>
            <person name="Zhang X."/>
            <person name="Wang H."/>
            <person name="Yang Z."/>
            <person name="Liu X."/>
            <person name="Jiang W."/>
            <person name="Mao L."/>
            <person name="Kong X."/>
            <person name="Jiao Y."/>
            <person name="Jia J."/>
        </authorList>
    </citation>
    <scope>NUCLEOTIDE SEQUENCE [LARGE SCALE GENOMIC DNA]</scope>
    <source>
        <strain evidence="9">cv. AL8/78</strain>
    </source>
</reference>
<keyword evidence="3 6" id="KW-1133">Transmembrane helix</keyword>
<dbReference type="STRING" id="200361.A0A453M3Z4"/>
<feature type="compositionally biased region" description="Basic residues" evidence="5">
    <location>
        <begin position="280"/>
        <end position="299"/>
    </location>
</feature>
<dbReference type="SUPFAM" id="SSF103473">
    <property type="entry name" value="MFS general substrate transporter"/>
    <property type="match status" value="1"/>
</dbReference>
<feature type="region of interest" description="Disordered" evidence="5">
    <location>
        <begin position="264"/>
        <end position="335"/>
    </location>
</feature>
<dbReference type="Proteomes" id="UP000015105">
    <property type="component" value="Chromosome 5D"/>
</dbReference>
<evidence type="ECO:0000313" key="9">
    <source>
        <dbReference type="Proteomes" id="UP000015105"/>
    </source>
</evidence>
<dbReference type="Gene3D" id="1.20.1250.20">
    <property type="entry name" value="MFS general substrate transporter like domains"/>
    <property type="match status" value="1"/>
</dbReference>
<feature type="region of interest" description="Disordered" evidence="5">
    <location>
        <begin position="88"/>
        <end position="139"/>
    </location>
</feature>
<proteinExistence type="predicted"/>
<feature type="compositionally biased region" description="Basic residues" evidence="5">
    <location>
        <begin position="234"/>
        <end position="243"/>
    </location>
</feature>
<dbReference type="InterPro" id="IPR056555">
    <property type="entry name" value="NFD4_C"/>
</dbReference>
<reference evidence="8" key="5">
    <citation type="journal article" date="2021" name="G3 (Bethesda)">
        <title>Aegilops tauschii genome assembly Aet v5.0 features greater sequence contiguity and improved annotation.</title>
        <authorList>
            <person name="Wang L."/>
            <person name="Zhu T."/>
            <person name="Rodriguez J.C."/>
            <person name="Deal K.R."/>
            <person name="Dubcovsky J."/>
            <person name="McGuire P.E."/>
            <person name="Lux T."/>
            <person name="Spannagl M."/>
            <person name="Mayer K.F.X."/>
            <person name="Baldrich P."/>
            <person name="Meyers B.C."/>
            <person name="Huo N."/>
            <person name="Gu Y.Q."/>
            <person name="Zhou H."/>
            <person name="Devos K.M."/>
            <person name="Bennetzen J.L."/>
            <person name="Unver T."/>
            <person name="Budak H."/>
            <person name="Gulick P.J."/>
            <person name="Galiba G."/>
            <person name="Kalapos B."/>
            <person name="Nelson D.R."/>
            <person name="Li P."/>
            <person name="You F.M."/>
            <person name="Luo M.C."/>
            <person name="Dvorak J."/>
        </authorList>
    </citation>
    <scope>NUCLEOTIDE SEQUENCE [LARGE SCALE GENOMIC DNA]</scope>
    <source>
        <strain evidence="8">cv. AL8/78</strain>
    </source>
</reference>
<evidence type="ECO:0000256" key="4">
    <source>
        <dbReference type="ARBA" id="ARBA00023136"/>
    </source>
</evidence>
<dbReference type="EnsemblPlants" id="AET5Gv21032700.3">
    <property type="protein sequence ID" value="AET5Gv21032700.3"/>
    <property type="gene ID" value="AET5Gv21032700"/>
</dbReference>
<evidence type="ECO:0000259" key="7">
    <source>
        <dbReference type="Pfam" id="PF23262"/>
    </source>
</evidence>
<evidence type="ECO:0000256" key="5">
    <source>
        <dbReference type="SAM" id="MobiDB-lite"/>
    </source>
</evidence>
<evidence type="ECO:0000256" key="6">
    <source>
        <dbReference type="SAM" id="Phobius"/>
    </source>
</evidence>
<dbReference type="PANTHER" id="PTHR21576:SF84">
    <property type="entry name" value="FAMILY PROTEIN, PUTATIVE, EXPRESSED-RELATED"/>
    <property type="match status" value="1"/>
</dbReference>
<feature type="domain" description="NFD4 C-terminal" evidence="7">
    <location>
        <begin position="365"/>
        <end position="574"/>
    </location>
</feature>
<keyword evidence="4 6" id="KW-0472">Membrane</keyword>
<dbReference type="InterPro" id="IPR036259">
    <property type="entry name" value="MFS_trans_sf"/>
</dbReference>
<dbReference type="Gramene" id="AET5Gv21032700.3">
    <property type="protein sequence ID" value="AET5Gv21032700.3"/>
    <property type="gene ID" value="AET5Gv21032700"/>
</dbReference>
<feature type="transmembrane region" description="Helical" evidence="6">
    <location>
        <begin position="461"/>
        <end position="483"/>
    </location>
</feature>
<feature type="compositionally biased region" description="Basic residues" evidence="5">
    <location>
        <begin position="185"/>
        <end position="226"/>
    </location>
</feature>
<name>A0A453M3Z4_AEGTS</name>
<evidence type="ECO:0000256" key="2">
    <source>
        <dbReference type="ARBA" id="ARBA00022692"/>
    </source>
</evidence>
<evidence type="ECO:0000313" key="8">
    <source>
        <dbReference type="EnsemblPlants" id="AET5Gv21032700.3"/>
    </source>
</evidence>
<keyword evidence="9" id="KW-1185">Reference proteome</keyword>
<reference evidence="8" key="4">
    <citation type="submission" date="2019-03" db="UniProtKB">
        <authorList>
            <consortium name="EnsemblPlants"/>
        </authorList>
    </citation>
    <scope>IDENTIFICATION</scope>
</reference>
<feature type="compositionally biased region" description="Basic residues" evidence="5">
    <location>
        <begin position="92"/>
        <end position="120"/>
    </location>
</feature>
<sequence>EESVPLLASQPWCPPRRPAATGARRRRCGRWRRRGSRGRWCWGAGSWCSPACSSSLRLRGHLHLRPLLQGAQVGAGLRPADPQHLRLLQGPRRQRRRPLRPHQRGHAALGRARHRRRHEPRRLPHDLPRHRRPHGPPARLAHVRLHLRRRQLAVLHQHRRARHLRQELPGEPRRRAGPAQGLRGAQRRHLHPALHRHLRRRRQVARAARRVAPRRRLHRLRPHGAHHAAPPRPAPRRRGDGRHHQRPLLLLPLHLHGARHLPARHDRGAEPAGALAPGPRRVRHRAHAHPPPPPRRRRQAGVQDQAGARGVPPRAPHGDRREASRPAANGPPSSSSCFGSSCLKEMFSPPAQGEDYTILQALVSVDMLVLFLATICGVGGTLTAIDNMGQIGQSLGYPPKSIKTFISLISIWNYAGRVTAGFASEAVLARYKFPRPLMLTLVLLLACVGHLLIAFGVPQSLYAASVVIGFCFGAQWPLLFAIISELFGLKYYSTLYNFGSVASPIGAYALNVRVAGYLYDVEAARQHGGTLDGAGDKTCVGVQCFKLAFLIITAATVAGALVSLLLVWRTRKFYRSDIYAKFRDAADGEPRKEAESIW</sequence>
<organism evidence="8 9">
    <name type="scientific">Aegilops tauschii subsp. strangulata</name>
    <name type="common">Goatgrass</name>
    <dbReference type="NCBI Taxonomy" id="200361"/>
    <lineage>
        <taxon>Eukaryota</taxon>
        <taxon>Viridiplantae</taxon>
        <taxon>Streptophyta</taxon>
        <taxon>Embryophyta</taxon>
        <taxon>Tracheophyta</taxon>
        <taxon>Spermatophyta</taxon>
        <taxon>Magnoliopsida</taxon>
        <taxon>Liliopsida</taxon>
        <taxon>Poales</taxon>
        <taxon>Poaceae</taxon>
        <taxon>BOP clade</taxon>
        <taxon>Pooideae</taxon>
        <taxon>Triticodae</taxon>
        <taxon>Triticeae</taxon>
        <taxon>Triticinae</taxon>
        <taxon>Aegilops</taxon>
    </lineage>
</organism>
<keyword evidence="2 6" id="KW-0812">Transmembrane</keyword>
<feature type="compositionally biased region" description="Basic and acidic residues" evidence="5">
    <location>
        <begin position="164"/>
        <end position="174"/>
    </location>
</feature>
<feature type="transmembrane region" description="Helical" evidence="6">
    <location>
        <begin position="547"/>
        <end position="568"/>
    </location>
</feature>
<feature type="region of interest" description="Disordered" evidence="5">
    <location>
        <begin position="155"/>
        <end position="243"/>
    </location>
</feature>
<accession>A0A453M3Z4</accession>
<comment type="subcellular location">
    <subcellularLocation>
        <location evidence="1">Membrane</location>
        <topology evidence="1">Multi-pass membrane protein</topology>
    </subcellularLocation>
</comment>
<reference evidence="9" key="1">
    <citation type="journal article" date="2014" name="Science">
        <title>Ancient hybridizations among the ancestral genomes of bread wheat.</title>
        <authorList>
            <consortium name="International Wheat Genome Sequencing Consortium,"/>
            <person name="Marcussen T."/>
            <person name="Sandve S.R."/>
            <person name="Heier L."/>
            <person name="Spannagl M."/>
            <person name="Pfeifer M."/>
            <person name="Jakobsen K.S."/>
            <person name="Wulff B.B."/>
            <person name="Steuernagel B."/>
            <person name="Mayer K.F."/>
            <person name="Olsen O.A."/>
        </authorList>
    </citation>
    <scope>NUCLEOTIDE SEQUENCE [LARGE SCALE GENOMIC DNA]</scope>
    <source>
        <strain evidence="9">cv. AL8/78</strain>
    </source>
</reference>
<feature type="compositionally biased region" description="Low complexity" evidence="5">
    <location>
        <begin position="270"/>
        <end position="279"/>
    </location>
</feature>
<evidence type="ECO:0000256" key="3">
    <source>
        <dbReference type="ARBA" id="ARBA00022989"/>
    </source>
</evidence>